<dbReference type="CDD" id="cd00367">
    <property type="entry name" value="PTS-HPr_like"/>
    <property type="match status" value="1"/>
</dbReference>
<dbReference type="PANTHER" id="PTHR33705:SF2">
    <property type="entry name" value="PHOSPHOCARRIER PROTEIN NPR"/>
    <property type="match status" value="1"/>
</dbReference>
<dbReference type="AlphaFoldDB" id="C5BSX7"/>
<dbReference type="OrthoDB" id="9798965at2"/>
<dbReference type="PANTHER" id="PTHR33705">
    <property type="entry name" value="PHOSPHOCARRIER PROTEIN HPR"/>
    <property type="match status" value="1"/>
</dbReference>
<evidence type="ECO:0000256" key="2">
    <source>
        <dbReference type="ARBA" id="ARBA00010736"/>
    </source>
</evidence>
<dbReference type="GO" id="GO:0009401">
    <property type="term" value="P:phosphoenolpyruvate-dependent sugar phosphotransferase system"/>
    <property type="evidence" value="ECO:0007669"/>
    <property type="project" value="UniProtKB-KW"/>
</dbReference>
<dbReference type="InterPro" id="IPR001020">
    <property type="entry name" value="PTS_HPr_His_P_site"/>
</dbReference>
<comment type="subcellular location">
    <subcellularLocation>
        <location evidence="1">Cytoplasm</location>
    </subcellularLocation>
</comment>
<gene>
    <name evidence="6" type="ordered locus">TERTU_3825</name>
</gene>
<evidence type="ECO:0000256" key="3">
    <source>
        <dbReference type="ARBA" id="ARBA00022490"/>
    </source>
</evidence>
<evidence type="ECO:0000313" key="7">
    <source>
        <dbReference type="Proteomes" id="UP000009080"/>
    </source>
</evidence>
<dbReference type="KEGG" id="ttu:TERTU_3825"/>
<dbReference type="Gene3D" id="3.30.1340.10">
    <property type="entry name" value="HPr-like"/>
    <property type="match status" value="1"/>
</dbReference>
<dbReference type="EMBL" id="CP001614">
    <property type="protein sequence ID" value="ACR12776.1"/>
    <property type="molecule type" value="Genomic_DNA"/>
</dbReference>
<dbReference type="Pfam" id="PF00381">
    <property type="entry name" value="PTS-HPr"/>
    <property type="match status" value="1"/>
</dbReference>
<reference evidence="6 7" key="1">
    <citation type="journal article" date="2009" name="PLoS ONE">
        <title>The complete genome of Teredinibacter turnerae T7901: an intracellular endosymbiont of marine wood-boring bivalves (shipworms).</title>
        <authorList>
            <person name="Yang J.C."/>
            <person name="Madupu R."/>
            <person name="Durkin A.S."/>
            <person name="Ekborg N.A."/>
            <person name="Pedamallu C.S."/>
            <person name="Hostetler J.B."/>
            <person name="Radune D."/>
            <person name="Toms B.S."/>
            <person name="Henrissat B."/>
            <person name="Coutinho P.M."/>
            <person name="Schwarz S."/>
            <person name="Field L."/>
            <person name="Trindade-Silva A.E."/>
            <person name="Soares C.A.G."/>
            <person name="Elshahawi S."/>
            <person name="Hanora A."/>
            <person name="Schmidt E.W."/>
            <person name="Haygood M.G."/>
            <person name="Posfai J."/>
            <person name="Benner J."/>
            <person name="Madinger C."/>
            <person name="Nove J."/>
            <person name="Anton B."/>
            <person name="Chaudhary K."/>
            <person name="Foster J."/>
            <person name="Holman A."/>
            <person name="Kumar S."/>
            <person name="Lessard P.A."/>
            <person name="Luyten Y.A."/>
            <person name="Slatko B."/>
            <person name="Wood N."/>
            <person name="Wu B."/>
            <person name="Teplitski M."/>
            <person name="Mougous J.D."/>
            <person name="Ward N."/>
            <person name="Eisen J.A."/>
            <person name="Badger J.H."/>
            <person name="Distel D.L."/>
        </authorList>
    </citation>
    <scope>NUCLEOTIDE SEQUENCE [LARGE SCALE GENOMIC DNA]</scope>
    <source>
        <strain evidence="7">ATCC 39867 / T7901</strain>
    </source>
</reference>
<dbReference type="PRINTS" id="PR00107">
    <property type="entry name" value="PHOSPHOCPHPR"/>
</dbReference>
<dbReference type="InterPro" id="IPR035895">
    <property type="entry name" value="HPr-like_sf"/>
</dbReference>
<keyword evidence="3" id="KW-0963">Cytoplasm</keyword>
<protein>
    <submittedName>
        <fullName evidence="6">Phosphocarrier protein HPr</fullName>
    </submittedName>
</protein>
<evidence type="ECO:0000256" key="1">
    <source>
        <dbReference type="ARBA" id="ARBA00004496"/>
    </source>
</evidence>
<dbReference type="eggNOG" id="COG1925">
    <property type="taxonomic scope" value="Bacteria"/>
</dbReference>
<dbReference type="STRING" id="377629.TERTU_3825"/>
<dbReference type="GO" id="GO:0005737">
    <property type="term" value="C:cytoplasm"/>
    <property type="evidence" value="ECO:0007669"/>
    <property type="project" value="UniProtKB-SubCell"/>
</dbReference>
<dbReference type="PROSITE" id="PS00369">
    <property type="entry name" value="PTS_HPR_HIS"/>
    <property type="match status" value="1"/>
</dbReference>
<dbReference type="InterPro" id="IPR050399">
    <property type="entry name" value="HPr"/>
</dbReference>
<name>C5BSX7_TERTT</name>
<evidence type="ECO:0000259" key="5">
    <source>
        <dbReference type="PROSITE" id="PS51350"/>
    </source>
</evidence>
<dbReference type="PROSITE" id="PS51350">
    <property type="entry name" value="PTS_HPR_DOM"/>
    <property type="match status" value="1"/>
</dbReference>
<dbReference type="RefSeq" id="WP_015818888.1">
    <property type="nucleotide sequence ID" value="NC_012997.1"/>
</dbReference>
<dbReference type="HOGENOM" id="CLU_136230_1_1_6"/>
<keyword evidence="4" id="KW-0598">Phosphotransferase system</keyword>
<feature type="domain" description="HPr" evidence="5">
    <location>
        <begin position="1"/>
        <end position="88"/>
    </location>
</feature>
<dbReference type="Proteomes" id="UP000009080">
    <property type="component" value="Chromosome"/>
</dbReference>
<dbReference type="NCBIfam" id="TIGR01003">
    <property type="entry name" value="PTS_HPr_family"/>
    <property type="match status" value="1"/>
</dbReference>
<keyword evidence="7" id="KW-1185">Reference proteome</keyword>
<dbReference type="InterPro" id="IPR000032">
    <property type="entry name" value="HPr-like"/>
</dbReference>
<sequence>MQQRTLEIINKLGLHARAASKLATLANRFESRIQVSAHGKTTDAKSIMSLMLLAASIGTEIELITEGPDEVEAITALKELINNRFDEEE</sequence>
<evidence type="ECO:0000256" key="4">
    <source>
        <dbReference type="ARBA" id="ARBA00022683"/>
    </source>
</evidence>
<proteinExistence type="inferred from homology"/>
<organism evidence="6 7">
    <name type="scientific">Teredinibacter turnerae (strain ATCC 39867 / T7901)</name>
    <dbReference type="NCBI Taxonomy" id="377629"/>
    <lineage>
        <taxon>Bacteria</taxon>
        <taxon>Pseudomonadati</taxon>
        <taxon>Pseudomonadota</taxon>
        <taxon>Gammaproteobacteria</taxon>
        <taxon>Cellvibrionales</taxon>
        <taxon>Cellvibrionaceae</taxon>
        <taxon>Teredinibacter</taxon>
    </lineage>
</organism>
<comment type="similarity">
    <text evidence="2">Belongs to the HPr family.</text>
</comment>
<accession>C5BSX7</accession>
<evidence type="ECO:0000313" key="6">
    <source>
        <dbReference type="EMBL" id="ACR12776.1"/>
    </source>
</evidence>
<dbReference type="InterPro" id="IPR002114">
    <property type="entry name" value="PTS_HPr_Ser_P_site"/>
</dbReference>
<dbReference type="PROSITE" id="PS00589">
    <property type="entry name" value="PTS_HPR_SER"/>
    <property type="match status" value="1"/>
</dbReference>
<dbReference type="SUPFAM" id="SSF55594">
    <property type="entry name" value="HPr-like"/>
    <property type="match status" value="1"/>
</dbReference>